<accession>A0A6A4RXY4</accession>
<gene>
    <name evidence="2" type="ORF">F2P81_024561</name>
</gene>
<protein>
    <submittedName>
        <fullName evidence="2">Uncharacterized protein</fullName>
    </submittedName>
</protein>
<evidence type="ECO:0000313" key="2">
    <source>
        <dbReference type="EMBL" id="KAF0023931.1"/>
    </source>
</evidence>
<dbReference type="Proteomes" id="UP000438429">
    <property type="component" value="Unassembled WGS sequence"/>
</dbReference>
<feature type="compositionally biased region" description="Basic and acidic residues" evidence="1">
    <location>
        <begin position="71"/>
        <end position="95"/>
    </location>
</feature>
<sequence length="101" mass="11009">MSLRPRAGGIGAKYTPAGERGTSVVVVASGSAEDVCSNNEPSDKKKFDVAYVFDAGYPDTLPQTLNPPRIRTRDPNTELSSEPKPEVHQKMRSEAEPETYN</sequence>
<organism evidence="2 3">
    <name type="scientific">Scophthalmus maximus</name>
    <name type="common">Turbot</name>
    <name type="synonym">Psetta maxima</name>
    <dbReference type="NCBI Taxonomy" id="52904"/>
    <lineage>
        <taxon>Eukaryota</taxon>
        <taxon>Metazoa</taxon>
        <taxon>Chordata</taxon>
        <taxon>Craniata</taxon>
        <taxon>Vertebrata</taxon>
        <taxon>Euteleostomi</taxon>
        <taxon>Actinopterygii</taxon>
        <taxon>Neopterygii</taxon>
        <taxon>Teleostei</taxon>
        <taxon>Neoteleostei</taxon>
        <taxon>Acanthomorphata</taxon>
        <taxon>Carangaria</taxon>
        <taxon>Pleuronectiformes</taxon>
        <taxon>Pleuronectoidei</taxon>
        <taxon>Scophthalmidae</taxon>
        <taxon>Scophthalmus</taxon>
    </lineage>
</organism>
<evidence type="ECO:0000313" key="3">
    <source>
        <dbReference type="Proteomes" id="UP000438429"/>
    </source>
</evidence>
<evidence type="ECO:0000256" key="1">
    <source>
        <dbReference type="SAM" id="MobiDB-lite"/>
    </source>
</evidence>
<comment type="caution">
    <text evidence="2">The sequence shown here is derived from an EMBL/GenBank/DDBJ whole genome shotgun (WGS) entry which is preliminary data.</text>
</comment>
<name>A0A6A4RXY4_SCOMX</name>
<dbReference type="EMBL" id="VEVO01000022">
    <property type="protein sequence ID" value="KAF0023931.1"/>
    <property type="molecule type" value="Genomic_DNA"/>
</dbReference>
<dbReference type="AlphaFoldDB" id="A0A6A4RXY4"/>
<proteinExistence type="predicted"/>
<feature type="region of interest" description="Disordered" evidence="1">
    <location>
        <begin position="59"/>
        <end position="101"/>
    </location>
</feature>
<reference evidence="2 3" key="1">
    <citation type="submission" date="2019-06" db="EMBL/GenBank/DDBJ databases">
        <title>Draft genomes of female and male turbot (Scophthalmus maximus).</title>
        <authorList>
            <person name="Xu H."/>
            <person name="Xu X.-W."/>
            <person name="Shao C."/>
            <person name="Chen S."/>
        </authorList>
    </citation>
    <scope>NUCLEOTIDE SEQUENCE [LARGE SCALE GENOMIC DNA]</scope>
    <source>
        <strain evidence="2">Ysfricsl-2016a</strain>
        <tissue evidence="2">Blood</tissue>
    </source>
</reference>